<reference evidence="2 3" key="1">
    <citation type="submission" date="2018-03" db="EMBL/GenBank/DDBJ databases">
        <title>Genomic Encyclopedia of Archaeal and Bacterial Type Strains, Phase II (KMG-II): from individual species to whole genera.</title>
        <authorList>
            <person name="Goeker M."/>
        </authorList>
    </citation>
    <scope>NUCLEOTIDE SEQUENCE [LARGE SCALE GENOMIC DNA]</scope>
    <source>
        <strain evidence="2 3">DSM 44720</strain>
    </source>
</reference>
<evidence type="ECO:0000313" key="2">
    <source>
        <dbReference type="EMBL" id="PRY43797.1"/>
    </source>
</evidence>
<dbReference type="InterPro" id="IPR052509">
    <property type="entry name" value="Metal_resp_DNA-bind_regulator"/>
</dbReference>
<dbReference type="AlphaFoldDB" id="A0A2T0TDQ5"/>
<keyword evidence="3" id="KW-1185">Reference proteome</keyword>
<dbReference type="PANTHER" id="PTHR33169:SF27">
    <property type="entry name" value="TRANSCRIPTIONAL REGULATOR PADR FAMILY PROTEIN"/>
    <property type="match status" value="1"/>
</dbReference>
<dbReference type="OrthoDB" id="8443918at2"/>
<dbReference type="InterPro" id="IPR036390">
    <property type="entry name" value="WH_DNA-bd_sf"/>
</dbReference>
<feature type="domain" description="Transcription regulator PadR N-terminal" evidence="1">
    <location>
        <begin position="11"/>
        <end position="86"/>
    </location>
</feature>
<dbReference type="RefSeq" id="WP_106187321.1">
    <property type="nucleotide sequence ID" value="NZ_PVTF01000003.1"/>
</dbReference>
<name>A0A2T0TDQ5_9PSEU</name>
<dbReference type="Pfam" id="PF03551">
    <property type="entry name" value="PadR"/>
    <property type="match status" value="1"/>
</dbReference>
<protein>
    <submittedName>
        <fullName evidence="2">PadR family transcriptional regulator</fullName>
    </submittedName>
</protein>
<dbReference type="InterPro" id="IPR005149">
    <property type="entry name" value="Tscrpt_reg_PadR_N"/>
</dbReference>
<dbReference type="Gene3D" id="1.10.10.10">
    <property type="entry name" value="Winged helix-like DNA-binding domain superfamily/Winged helix DNA-binding domain"/>
    <property type="match status" value="1"/>
</dbReference>
<sequence>MSAIRPLAMVVLELLHEAPMHPYEIQQKIRHRQLGRLTKVTVGSLYHAVEKLEKDGLIEVVETSREGRRPERTTYRLSAAGLDVFQEEVLGSLSELAPEYPRFAMALQHLHTQRRDAAITELRRRVHGLKKKIALMDAAIADLELQHVEPMYWLDYTYGRTMRQAELDWVERLIDRLVNDELTWPEAVVRRLDELEEDRR</sequence>
<evidence type="ECO:0000259" key="1">
    <source>
        <dbReference type="Pfam" id="PF03551"/>
    </source>
</evidence>
<dbReference type="Proteomes" id="UP000239494">
    <property type="component" value="Unassembled WGS sequence"/>
</dbReference>
<proteinExistence type="predicted"/>
<dbReference type="InterPro" id="IPR036388">
    <property type="entry name" value="WH-like_DNA-bd_sf"/>
</dbReference>
<gene>
    <name evidence="2" type="ORF">CLV43_103546</name>
</gene>
<dbReference type="PANTHER" id="PTHR33169">
    <property type="entry name" value="PADR-FAMILY TRANSCRIPTIONAL REGULATOR"/>
    <property type="match status" value="1"/>
</dbReference>
<dbReference type="SUPFAM" id="SSF46785">
    <property type="entry name" value="Winged helix' DNA-binding domain"/>
    <property type="match status" value="1"/>
</dbReference>
<accession>A0A2T0TDQ5</accession>
<organism evidence="2 3">
    <name type="scientific">Umezawaea tangerina</name>
    <dbReference type="NCBI Taxonomy" id="84725"/>
    <lineage>
        <taxon>Bacteria</taxon>
        <taxon>Bacillati</taxon>
        <taxon>Actinomycetota</taxon>
        <taxon>Actinomycetes</taxon>
        <taxon>Pseudonocardiales</taxon>
        <taxon>Pseudonocardiaceae</taxon>
        <taxon>Umezawaea</taxon>
    </lineage>
</organism>
<comment type="caution">
    <text evidence="2">The sequence shown here is derived from an EMBL/GenBank/DDBJ whole genome shotgun (WGS) entry which is preliminary data.</text>
</comment>
<evidence type="ECO:0000313" key="3">
    <source>
        <dbReference type="Proteomes" id="UP000239494"/>
    </source>
</evidence>
<dbReference type="EMBL" id="PVTF01000003">
    <property type="protein sequence ID" value="PRY43797.1"/>
    <property type="molecule type" value="Genomic_DNA"/>
</dbReference>